<dbReference type="EMBL" id="KQ964256">
    <property type="protein sequence ID" value="KXJ89083.1"/>
    <property type="molecule type" value="Genomic_DNA"/>
</dbReference>
<evidence type="ECO:0000259" key="4">
    <source>
        <dbReference type="Pfam" id="PF13439"/>
    </source>
</evidence>
<evidence type="ECO:0000256" key="2">
    <source>
        <dbReference type="SAM" id="Phobius"/>
    </source>
</evidence>
<dbReference type="InParanoid" id="A0A136IW24"/>
<keyword evidence="2" id="KW-0472">Membrane</keyword>
<keyword evidence="1" id="KW-0328">Glycosyltransferase</keyword>
<dbReference type="PANTHER" id="PTHR45947:SF3">
    <property type="entry name" value="SULFOQUINOVOSYL TRANSFERASE SQD2"/>
    <property type="match status" value="1"/>
</dbReference>
<dbReference type="SUPFAM" id="SSF53756">
    <property type="entry name" value="UDP-Glycosyltransferase/glycogen phosphorylase"/>
    <property type="match status" value="1"/>
</dbReference>
<accession>A0A136IW24</accession>
<name>A0A136IW24_9PEZI</name>
<feature type="domain" description="Glycosyl transferase family 1" evidence="3">
    <location>
        <begin position="323"/>
        <end position="487"/>
    </location>
</feature>
<protein>
    <recommendedName>
        <fullName evidence="7">Glycosyl transferase</fullName>
    </recommendedName>
</protein>
<dbReference type="Gene3D" id="3.40.50.2000">
    <property type="entry name" value="Glycogen Phosphorylase B"/>
    <property type="match status" value="2"/>
</dbReference>
<keyword evidence="2" id="KW-0812">Transmembrane</keyword>
<sequence length="603" mass="66820">MNIIAMTKRHYRASHGPWPAADGDDATKHETSPLLSRDVTQSRAKQWQTYCQHLNLSSHFKQSSAAGGKGRALHVEDNKATPILPSYEVKQAVVMDSSTPNLEEFPSSLRGRRILLCTESFGPVNGVSRTTLMLVNHLRSQGALVAVVAPHNHTQVNTFTPIDTDTATSTFTQEVRLTGYPLPVNPELSVVYPVRLSELYRRTFGQAPDLIYLASPASLGFQVMLQLRKLPKEAQVPILCNFQTDLAGYCEILFPAPLGTVASWVFGKVQSYLFRHESIKTIFYPSKFVRRYLEGSCGIDGGKMDVLRRGVSTDGFNPSRRSEELRRQWAPNGEIILFTCSRIAGEKGYGFLAQAAEELDRRGLAFKLVIVGGNRNPVVEQEVKDMFTATTNKGKVIFTGFKVGEDLMTHYASADIFLHCSITETFGLVVLEAMASGVPVIARDEGGPSDIIDHGRTGFLSPPEDLEEFVNKVQLLATNAELRDHFRGAGLAQARAATWEKIGNKVAWKMLGAVEERETREAQRQLHEETRSAAMNSLHHAGDAVWRFMVGRAVDTRLVLGLLTIICVWAAVGLYLAFIKVSHAVKTSAPQLHARLKSWMEKK</sequence>
<feature type="transmembrane region" description="Helical" evidence="2">
    <location>
        <begin position="558"/>
        <end position="578"/>
    </location>
</feature>
<organism evidence="5 6">
    <name type="scientific">Microdochium bolleyi</name>
    <dbReference type="NCBI Taxonomy" id="196109"/>
    <lineage>
        <taxon>Eukaryota</taxon>
        <taxon>Fungi</taxon>
        <taxon>Dikarya</taxon>
        <taxon>Ascomycota</taxon>
        <taxon>Pezizomycotina</taxon>
        <taxon>Sordariomycetes</taxon>
        <taxon>Xylariomycetidae</taxon>
        <taxon>Xylariales</taxon>
        <taxon>Microdochiaceae</taxon>
        <taxon>Microdochium</taxon>
    </lineage>
</organism>
<dbReference type="GO" id="GO:0016757">
    <property type="term" value="F:glycosyltransferase activity"/>
    <property type="evidence" value="ECO:0007669"/>
    <property type="project" value="UniProtKB-KW"/>
</dbReference>
<dbReference type="InterPro" id="IPR050194">
    <property type="entry name" value="Glycosyltransferase_grp1"/>
</dbReference>
<dbReference type="PANTHER" id="PTHR45947">
    <property type="entry name" value="SULFOQUINOVOSYL TRANSFERASE SQD2"/>
    <property type="match status" value="1"/>
</dbReference>
<gene>
    <name evidence="5" type="ORF">Micbo1qcDRAFT_165855</name>
</gene>
<dbReference type="Pfam" id="PF13439">
    <property type="entry name" value="Glyco_transf_4"/>
    <property type="match status" value="1"/>
</dbReference>
<keyword evidence="6" id="KW-1185">Reference proteome</keyword>
<evidence type="ECO:0000259" key="3">
    <source>
        <dbReference type="Pfam" id="PF00534"/>
    </source>
</evidence>
<dbReference type="CDD" id="cd03814">
    <property type="entry name" value="GT4-like"/>
    <property type="match status" value="1"/>
</dbReference>
<dbReference type="OrthoDB" id="512920at2759"/>
<feature type="domain" description="Glycosyltransferase subfamily 4-like N-terminal" evidence="4">
    <location>
        <begin position="124"/>
        <end position="314"/>
    </location>
</feature>
<dbReference type="STRING" id="196109.A0A136IW24"/>
<dbReference type="Proteomes" id="UP000070501">
    <property type="component" value="Unassembled WGS sequence"/>
</dbReference>
<evidence type="ECO:0000313" key="6">
    <source>
        <dbReference type="Proteomes" id="UP000070501"/>
    </source>
</evidence>
<keyword evidence="2" id="KW-1133">Transmembrane helix</keyword>
<proteinExistence type="predicted"/>
<dbReference type="InterPro" id="IPR028098">
    <property type="entry name" value="Glyco_trans_4-like_N"/>
</dbReference>
<keyword evidence="1" id="KW-0808">Transferase</keyword>
<evidence type="ECO:0000313" key="5">
    <source>
        <dbReference type="EMBL" id="KXJ89083.1"/>
    </source>
</evidence>
<evidence type="ECO:0000256" key="1">
    <source>
        <dbReference type="ARBA" id="ARBA00022676"/>
    </source>
</evidence>
<dbReference type="InterPro" id="IPR001296">
    <property type="entry name" value="Glyco_trans_1"/>
</dbReference>
<reference evidence="6" key="1">
    <citation type="submission" date="2016-02" db="EMBL/GenBank/DDBJ databases">
        <title>Draft genome sequence of Microdochium bolleyi, a fungal endophyte of beachgrass.</title>
        <authorList>
            <consortium name="DOE Joint Genome Institute"/>
            <person name="David A.S."/>
            <person name="May G."/>
            <person name="Haridas S."/>
            <person name="Lim J."/>
            <person name="Wang M."/>
            <person name="Labutti K."/>
            <person name="Lipzen A."/>
            <person name="Barry K."/>
            <person name="Grigoriev I.V."/>
        </authorList>
    </citation>
    <scope>NUCLEOTIDE SEQUENCE [LARGE SCALE GENOMIC DNA]</scope>
    <source>
        <strain evidence="6">J235TASD1</strain>
    </source>
</reference>
<dbReference type="AlphaFoldDB" id="A0A136IW24"/>
<evidence type="ECO:0008006" key="7">
    <source>
        <dbReference type="Google" id="ProtNLM"/>
    </source>
</evidence>
<dbReference type="Pfam" id="PF00534">
    <property type="entry name" value="Glycos_transf_1"/>
    <property type="match status" value="1"/>
</dbReference>